<keyword evidence="8" id="KW-0511">Multifunctional enzyme</keyword>
<dbReference type="FunFam" id="3.60.70.12:FF:000001">
    <property type="entry name" value="Arginine biosynthesis bifunctional protein ArgJ, chloroplastic"/>
    <property type="match status" value="1"/>
</dbReference>
<feature type="binding site" evidence="8">
    <location>
        <position position="397"/>
    </location>
    <ligand>
        <name>substrate</name>
    </ligand>
</feature>
<feature type="chain" id="PRO_5023299473" description="Arginine biosynthesis bifunctional protein ArgJ alpha chain" evidence="8">
    <location>
        <begin position="1"/>
        <end position="184"/>
    </location>
</feature>
<sequence>MDSQNIVMAKGFKASAAAAGLKKNKGLDISLIYSECDATAAGVFTTNKVKAAPVLLTRENISSGRARAIIANAGNANACTGQAGLENARTTVRLVADGLGLRPEDILVASTGVIGKPLDMDLVSAAIPKLIGSLSADGLTSAATAIMTTDSFLKFSQYDGHAGGSPFCIQGIAKGAGMIMPDMATMLCFIISDIAVEADDLKKALHNSVERTFNRITVDGDTSTNDMVLVLANGTAGNGRLSQQDFGKFQSGLTQVMGELARMIAKDGEGASKLVDLQIKGAMSAEDAINAARTVANSSLVKTAFYGQDPNWGRIMAALGRSGIVMDEASVDIWVNDIQIVSNGLGLGVEVERRAAEMMTLDKFTVTVDLKQGRYEDKVVTCDLTHDYVSINADYRT</sequence>
<dbReference type="GO" id="GO:0006526">
    <property type="term" value="P:L-arginine biosynthetic process"/>
    <property type="evidence" value="ECO:0007669"/>
    <property type="project" value="UniProtKB-UniRule"/>
</dbReference>
<dbReference type="HAMAP" id="MF_01106">
    <property type="entry name" value="ArgJ"/>
    <property type="match status" value="1"/>
</dbReference>
<dbReference type="Pfam" id="PF01960">
    <property type="entry name" value="ArgJ"/>
    <property type="match status" value="1"/>
</dbReference>
<feature type="binding site" evidence="8">
    <location>
        <position position="392"/>
    </location>
    <ligand>
        <name>substrate</name>
    </ligand>
</feature>
<dbReference type="PANTHER" id="PTHR23100:SF0">
    <property type="entry name" value="ARGININE BIOSYNTHESIS BIFUNCTIONAL PROTEIN ARGJ, MITOCHONDRIAL"/>
    <property type="match status" value="1"/>
</dbReference>
<feature type="binding site" evidence="8">
    <location>
        <position position="174"/>
    </location>
    <ligand>
        <name>substrate</name>
    </ligand>
</feature>
<dbReference type="UniPathway" id="UPA00068">
    <property type="reaction ID" value="UER00106"/>
</dbReference>
<proteinExistence type="inferred from homology"/>
<evidence type="ECO:0000256" key="4">
    <source>
        <dbReference type="ARBA" id="ARBA00022605"/>
    </source>
</evidence>
<feature type="site" description="Cleavage; by autolysis" evidence="8">
    <location>
        <begin position="184"/>
        <end position="185"/>
    </location>
</feature>
<reference evidence="9" key="1">
    <citation type="submission" date="2018-01" db="EMBL/GenBank/DDBJ databases">
        <authorList>
            <person name="Regsiter A."/>
            <person name="William W."/>
        </authorList>
    </citation>
    <scope>NUCLEOTIDE SEQUENCE</scope>
    <source>
        <strain evidence="9">TRIP AH-1</strain>
    </source>
</reference>
<dbReference type="InterPro" id="IPR016117">
    <property type="entry name" value="ArgJ-like_dom_sf"/>
</dbReference>
<evidence type="ECO:0000256" key="7">
    <source>
        <dbReference type="ARBA" id="ARBA00023315"/>
    </source>
</evidence>
<evidence type="ECO:0000256" key="1">
    <source>
        <dbReference type="ARBA" id="ARBA00006774"/>
    </source>
</evidence>
<comment type="pathway">
    <text evidence="8">Amino-acid biosynthesis; L-arginine biosynthesis; L-ornithine and N-acetyl-L-glutamate from L-glutamate and N(2)-acetyl-L-ornithine (cyclic): step 1/1.</text>
</comment>
<comment type="subcellular location">
    <subcellularLocation>
        <location evidence="8">Cytoplasm</location>
    </subcellularLocation>
</comment>
<dbReference type="EC" id="2.3.1.1" evidence="8"/>
<feature type="binding site" evidence="8">
    <location>
        <position position="269"/>
    </location>
    <ligand>
        <name>substrate</name>
    </ligand>
</feature>
<dbReference type="CDD" id="cd02152">
    <property type="entry name" value="OAT"/>
    <property type="match status" value="1"/>
</dbReference>
<keyword evidence="5 8" id="KW-0808">Transferase</keyword>
<dbReference type="PANTHER" id="PTHR23100">
    <property type="entry name" value="ARGININE BIOSYNTHESIS BIFUNCTIONAL PROTEIN ARGJ"/>
    <property type="match status" value="1"/>
</dbReference>
<dbReference type="EMBL" id="OJIN01000192">
    <property type="protein sequence ID" value="SPD75235.1"/>
    <property type="molecule type" value="Genomic_DNA"/>
</dbReference>
<accession>A0A445N0H8</accession>
<keyword evidence="7 8" id="KW-0012">Acyltransferase</keyword>
<feature type="site" description="Involved in the stabilization of negative charge on the oxyanion by the formation of the oxyanion hole" evidence="8">
    <location>
        <position position="112"/>
    </location>
</feature>
<evidence type="ECO:0000256" key="8">
    <source>
        <dbReference type="HAMAP-Rule" id="MF_01106"/>
    </source>
</evidence>
<feature type="chain" id="PRO_5023299472" description="Arginine biosynthesis bifunctional protein ArgJ beta chain" evidence="8">
    <location>
        <begin position="185"/>
        <end position="397"/>
    </location>
</feature>
<dbReference type="Gene3D" id="3.10.20.340">
    <property type="entry name" value="ArgJ beta chain, C-terminal domain"/>
    <property type="match status" value="1"/>
</dbReference>
<dbReference type="InterPro" id="IPR042195">
    <property type="entry name" value="ArgJ_beta_C"/>
</dbReference>
<comment type="similarity">
    <text evidence="1 8">Belongs to the ArgJ family.</text>
</comment>
<keyword evidence="4 8" id="KW-0028">Amino-acid biosynthesis</keyword>
<keyword evidence="8" id="KW-0963">Cytoplasm</keyword>
<comment type="catalytic activity">
    <reaction evidence="8">
        <text>N(2)-acetyl-L-ornithine + L-glutamate = N-acetyl-L-glutamate + L-ornithine</text>
        <dbReference type="Rhea" id="RHEA:15349"/>
        <dbReference type="ChEBI" id="CHEBI:29985"/>
        <dbReference type="ChEBI" id="CHEBI:44337"/>
        <dbReference type="ChEBI" id="CHEBI:46911"/>
        <dbReference type="ChEBI" id="CHEBI:57805"/>
        <dbReference type="EC" id="2.3.1.35"/>
    </reaction>
</comment>
<keyword evidence="3 8" id="KW-0055">Arginine biosynthesis</keyword>
<protein>
    <recommendedName>
        <fullName evidence="8">Arginine biosynthesis bifunctional protein ArgJ</fullName>
    </recommendedName>
    <domain>
        <recommendedName>
            <fullName evidence="8">Glutamate N-acetyltransferase</fullName>
            <ecNumber evidence="8">2.3.1.35</ecNumber>
        </recommendedName>
        <alternativeName>
            <fullName evidence="8">Ornithine acetyltransferase</fullName>
            <shortName evidence="8">OATase</shortName>
        </alternativeName>
        <alternativeName>
            <fullName evidence="8">Ornithine transacetylase</fullName>
        </alternativeName>
    </domain>
    <domain>
        <recommendedName>
            <fullName evidence="8">Amino-acid acetyltransferase</fullName>
            <ecNumber evidence="8">2.3.1.1</ecNumber>
        </recommendedName>
        <alternativeName>
            <fullName evidence="8">N-acetylglutamate synthase</fullName>
            <shortName evidence="8">AGSase</shortName>
        </alternativeName>
    </domain>
    <component>
        <recommendedName>
            <fullName evidence="8">Arginine biosynthesis bifunctional protein ArgJ alpha chain</fullName>
        </recommendedName>
    </component>
    <component>
        <recommendedName>
            <fullName evidence="8">Arginine biosynthesis bifunctional protein ArgJ beta chain</fullName>
        </recommendedName>
    </component>
</protein>
<evidence type="ECO:0000256" key="6">
    <source>
        <dbReference type="ARBA" id="ARBA00022813"/>
    </source>
</evidence>
<dbReference type="NCBIfam" id="TIGR00120">
    <property type="entry name" value="ArgJ"/>
    <property type="match status" value="1"/>
</dbReference>
<dbReference type="Gene3D" id="3.60.70.12">
    <property type="entry name" value="L-amino peptidase D-ALA esterase/amidase"/>
    <property type="match status" value="1"/>
</dbReference>
<comment type="catalytic activity">
    <reaction evidence="8">
        <text>L-glutamate + acetyl-CoA = N-acetyl-L-glutamate + CoA + H(+)</text>
        <dbReference type="Rhea" id="RHEA:24292"/>
        <dbReference type="ChEBI" id="CHEBI:15378"/>
        <dbReference type="ChEBI" id="CHEBI:29985"/>
        <dbReference type="ChEBI" id="CHEBI:44337"/>
        <dbReference type="ChEBI" id="CHEBI:57287"/>
        <dbReference type="ChEBI" id="CHEBI:57288"/>
        <dbReference type="EC" id="2.3.1.1"/>
    </reaction>
</comment>
<dbReference type="AlphaFoldDB" id="A0A445N0H8"/>
<evidence type="ECO:0000313" key="9">
    <source>
        <dbReference type="EMBL" id="SPD75235.1"/>
    </source>
</evidence>
<comment type="function">
    <text evidence="8">Catalyzes two activities which are involved in the cyclic version of arginine biosynthesis: the synthesis of N-acetylglutamate from glutamate and acetyl-CoA as the acetyl donor, and of ornithine by transacetylation between N(2)-acetylornithine and glutamate.</text>
</comment>
<dbReference type="GO" id="GO:0004042">
    <property type="term" value="F:L-glutamate N-acetyltransferase activity"/>
    <property type="evidence" value="ECO:0007669"/>
    <property type="project" value="UniProtKB-UniRule"/>
</dbReference>
<gene>
    <name evidence="8 9" type="primary">argJ</name>
    <name evidence="9" type="ORF">PITCH_A50037</name>
</gene>
<dbReference type="EC" id="2.3.1.35" evidence="8"/>
<comment type="subunit">
    <text evidence="2 8">Heterotetramer of two alpha and two beta chains.</text>
</comment>
<feature type="site" description="Involved in the stabilization of negative charge on the oxyanion by the formation of the oxyanion hole" evidence="8">
    <location>
        <position position="111"/>
    </location>
</feature>
<organism evidence="9">
    <name type="scientific">uncultured Desulfobacterium sp</name>
    <dbReference type="NCBI Taxonomy" id="201089"/>
    <lineage>
        <taxon>Bacteria</taxon>
        <taxon>Pseudomonadati</taxon>
        <taxon>Thermodesulfobacteriota</taxon>
        <taxon>Desulfobacteria</taxon>
        <taxon>Desulfobacterales</taxon>
        <taxon>Desulfobacteriaceae</taxon>
        <taxon>Desulfobacterium</taxon>
        <taxon>environmental samples</taxon>
    </lineage>
</organism>
<dbReference type="GO" id="GO:0006592">
    <property type="term" value="P:ornithine biosynthetic process"/>
    <property type="evidence" value="ECO:0007669"/>
    <property type="project" value="TreeGrafter"/>
</dbReference>
<dbReference type="InterPro" id="IPR002813">
    <property type="entry name" value="Arg_biosynth_ArgJ"/>
</dbReference>
<feature type="binding site" evidence="8">
    <location>
        <position position="148"/>
    </location>
    <ligand>
        <name>substrate</name>
    </ligand>
</feature>
<feature type="active site" description="Nucleophile" evidence="8">
    <location>
        <position position="185"/>
    </location>
</feature>
<feature type="binding site" evidence="8">
    <location>
        <position position="185"/>
    </location>
    <ligand>
        <name>substrate</name>
    </ligand>
</feature>
<keyword evidence="6 8" id="KW-0068">Autocatalytic cleavage</keyword>
<evidence type="ECO:0000256" key="2">
    <source>
        <dbReference type="ARBA" id="ARBA00011475"/>
    </source>
</evidence>
<dbReference type="SUPFAM" id="SSF56266">
    <property type="entry name" value="DmpA/ArgJ-like"/>
    <property type="match status" value="1"/>
</dbReference>
<evidence type="ECO:0000256" key="5">
    <source>
        <dbReference type="ARBA" id="ARBA00022679"/>
    </source>
</evidence>
<evidence type="ECO:0000256" key="3">
    <source>
        <dbReference type="ARBA" id="ARBA00022571"/>
    </source>
</evidence>
<name>A0A445N0H8_9BACT</name>
<dbReference type="GO" id="GO:0004358">
    <property type="term" value="F:L-glutamate N-acetyltransferase activity, acting on acetyl-L-ornithine as donor"/>
    <property type="evidence" value="ECO:0007669"/>
    <property type="project" value="UniProtKB-UniRule"/>
</dbReference>
<dbReference type="GO" id="GO:0005737">
    <property type="term" value="C:cytoplasm"/>
    <property type="evidence" value="ECO:0007669"/>
    <property type="project" value="UniProtKB-SubCell"/>
</dbReference>
<comment type="pathway">
    <text evidence="8">Amino-acid biosynthesis; L-arginine biosynthesis; N(2)-acetyl-L-ornithine from L-glutamate: step 1/4.</text>
</comment>
<dbReference type="NCBIfam" id="NF003802">
    <property type="entry name" value="PRK05388.1"/>
    <property type="match status" value="1"/>
</dbReference>